<keyword evidence="3 11" id="KW-0217">Developmental protein</keyword>
<gene>
    <name evidence="13" type="primary">wnt4</name>
</gene>
<dbReference type="GO" id="GO:0060070">
    <property type="term" value="P:canonical Wnt signaling pathway"/>
    <property type="evidence" value="ECO:0007669"/>
    <property type="project" value="TreeGrafter"/>
</dbReference>
<sequence>MTKICAAVLIFFTLELLWNQASGIKWLALARMSSVATIKEDKECNVLDGLVKKQKKICKKHVEMMGAVRKGAIEAIHECQFQFRNRRWNCSTVDASTIFGNVLHQGSREASFVHAISSAGVAHPVTRACSSGTMSECGCDRTVRGRSPAGFEWAGCSDNIAFGTAFSRTFVDARERVRKDREGSSSRVLMNLHNNEAGRKIIEENMLTQCKCHGVSGSCELKTCWRAMPSFRKIGYMLKEKFDGACEVQQKKAGSRSVLVPRSTQYKPHSSTDLVYLVASPDFCERDPKTGALGTHGRRCNKTSKAIDGCELMCCGRGYVTKKRVIIERCHCKFHWCCYVKCQNCKREIEEHTCL</sequence>
<reference evidence="13" key="3">
    <citation type="submission" date="2011-08" db="EMBL/GenBank/DDBJ databases">
        <authorList>
            <person name="Balavoine G."/>
        </authorList>
    </citation>
    <scope>NUCLEOTIDE SEQUENCE</scope>
</reference>
<evidence type="ECO:0000256" key="5">
    <source>
        <dbReference type="ARBA" id="ARBA00022530"/>
    </source>
</evidence>
<proteinExistence type="evidence at transcript level"/>
<evidence type="ECO:0000256" key="10">
    <source>
        <dbReference type="ARBA" id="ARBA00023288"/>
    </source>
</evidence>
<dbReference type="GO" id="GO:0005109">
    <property type="term" value="F:frizzled binding"/>
    <property type="evidence" value="ECO:0007669"/>
    <property type="project" value="TreeGrafter"/>
</dbReference>
<accession>Q8MPL6</accession>
<dbReference type="AlphaFoldDB" id="Q8MPL6"/>
<evidence type="ECO:0000256" key="11">
    <source>
        <dbReference type="RuleBase" id="RU003500"/>
    </source>
</evidence>
<dbReference type="PRINTS" id="PR01349">
    <property type="entry name" value="WNTPROTEIN"/>
</dbReference>
<comment type="function">
    <text evidence="11">Ligand for members of the frizzled family of seven transmembrane receptors.</text>
</comment>
<dbReference type="PANTHER" id="PTHR12027:SF101">
    <property type="entry name" value="PROTEIN WNT-4"/>
    <property type="match status" value="1"/>
</dbReference>
<dbReference type="PROSITE" id="PS00246">
    <property type="entry name" value="WNT1"/>
    <property type="match status" value="1"/>
</dbReference>
<evidence type="ECO:0000256" key="12">
    <source>
        <dbReference type="SAM" id="SignalP"/>
    </source>
</evidence>
<keyword evidence="4" id="KW-0964">Secreted</keyword>
<dbReference type="PRINTS" id="PR01844">
    <property type="entry name" value="WNT4PROTEIN"/>
</dbReference>
<keyword evidence="7 12" id="KW-0732">Signal</keyword>
<dbReference type="Gene3D" id="3.30.2460.20">
    <property type="match status" value="1"/>
</dbReference>
<reference evidence="13" key="1">
    <citation type="journal article" date="2002" name="Curr. Biol.">
        <title>Phylogenetic analysis of the Wnt gene family. Insights from lophotrochozoan members.</title>
        <authorList>
            <person name="Prud'homme B."/>
            <person name="Lartillot N."/>
            <person name="Balavoine G."/>
            <person name="Adoutte A."/>
            <person name="Vervoort M."/>
        </authorList>
    </citation>
    <scope>NUCLEOTIDE SEQUENCE</scope>
</reference>
<feature type="signal peptide" evidence="12">
    <location>
        <begin position="1"/>
        <end position="23"/>
    </location>
</feature>
<dbReference type="InterPro" id="IPR005817">
    <property type="entry name" value="Wnt"/>
</dbReference>
<comment type="subcellular location">
    <subcellularLocation>
        <location evidence="1 11">Secreted</location>
        <location evidence="1 11">Extracellular space</location>
        <location evidence="1 11">Extracellular matrix</location>
    </subcellularLocation>
</comment>
<dbReference type="CDD" id="cd19336">
    <property type="entry name" value="Wnt_Wnt4"/>
    <property type="match status" value="1"/>
</dbReference>
<dbReference type="InterPro" id="IPR018161">
    <property type="entry name" value="Wnt_CS"/>
</dbReference>
<organism evidence="13">
    <name type="scientific">Platynereis dumerilii</name>
    <name type="common">Dumeril's clam worm</name>
    <dbReference type="NCBI Taxonomy" id="6359"/>
    <lineage>
        <taxon>Eukaryota</taxon>
        <taxon>Metazoa</taxon>
        <taxon>Spiralia</taxon>
        <taxon>Lophotrochozoa</taxon>
        <taxon>Annelida</taxon>
        <taxon>Polychaeta</taxon>
        <taxon>Errantia</taxon>
        <taxon>Phyllodocida</taxon>
        <taxon>Nereididae</taxon>
        <taxon>Platynereis</taxon>
    </lineage>
</organism>
<feature type="chain" id="PRO_5004313993" description="Protein Wnt" evidence="12">
    <location>
        <begin position="24"/>
        <end position="355"/>
    </location>
</feature>
<dbReference type="FunFam" id="3.30.2460.20:FF:000001">
    <property type="entry name" value="Wnt homolog"/>
    <property type="match status" value="1"/>
</dbReference>
<dbReference type="GO" id="GO:0030182">
    <property type="term" value="P:neuron differentiation"/>
    <property type="evidence" value="ECO:0007669"/>
    <property type="project" value="TreeGrafter"/>
</dbReference>
<name>Q8MPL6_PLADU</name>
<dbReference type="InterPro" id="IPR043158">
    <property type="entry name" value="Wnt_C"/>
</dbReference>
<dbReference type="Pfam" id="PF00110">
    <property type="entry name" value="wnt"/>
    <property type="match status" value="1"/>
</dbReference>
<evidence type="ECO:0000256" key="1">
    <source>
        <dbReference type="ARBA" id="ARBA00004498"/>
    </source>
</evidence>
<keyword evidence="8" id="KW-1015">Disulfide bond</keyword>
<evidence type="ECO:0000256" key="2">
    <source>
        <dbReference type="ARBA" id="ARBA00005683"/>
    </source>
</evidence>
<evidence type="ECO:0000256" key="3">
    <source>
        <dbReference type="ARBA" id="ARBA00022473"/>
    </source>
</evidence>
<comment type="similarity">
    <text evidence="2 11">Belongs to the Wnt family.</text>
</comment>
<keyword evidence="9" id="KW-0325">Glycoprotein</keyword>
<keyword evidence="6 11" id="KW-0879">Wnt signaling pathway</keyword>
<dbReference type="GO" id="GO:0005615">
    <property type="term" value="C:extracellular space"/>
    <property type="evidence" value="ECO:0007669"/>
    <property type="project" value="TreeGrafter"/>
</dbReference>
<dbReference type="GO" id="GO:0045165">
    <property type="term" value="P:cell fate commitment"/>
    <property type="evidence" value="ECO:0007669"/>
    <property type="project" value="TreeGrafter"/>
</dbReference>
<protein>
    <recommendedName>
        <fullName evidence="11">Protein Wnt</fullName>
    </recommendedName>
</protein>
<evidence type="ECO:0000256" key="9">
    <source>
        <dbReference type="ARBA" id="ARBA00023180"/>
    </source>
</evidence>
<keyword evidence="5" id="KW-0272">Extracellular matrix</keyword>
<evidence type="ECO:0000256" key="6">
    <source>
        <dbReference type="ARBA" id="ARBA00022687"/>
    </source>
</evidence>
<evidence type="ECO:0000256" key="4">
    <source>
        <dbReference type="ARBA" id="ARBA00022525"/>
    </source>
</evidence>
<evidence type="ECO:0000313" key="13">
    <source>
        <dbReference type="EMBL" id="CAD37166.2"/>
    </source>
</evidence>
<reference evidence="13" key="2">
    <citation type="journal article" date="2010" name="BMC Evol. Biol.">
        <title>Conservation, loss, and redeployment of Wnt ligands in protostomes: implications for understanding the evolution of segment formation.</title>
        <authorList>
            <person name="Janssen R."/>
            <person name="Le Gouar M."/>
            <person name="Pechmann M."/>
            <person name="Poulin F."/>
            <person name="Bolognesi R."/>
            <person name="Schwager E.E."/>
            <person name="Hopfen C."/>
            <person name="Colbourne J.K."/>
            <person name="Budd G.E."/>
            <person name="Brown S.J."/>
            <person name="Prpic N.M."/>
            <person name="Kosiol C."/>
            <person name="Vervoort M."/>
            <person name="Damen W.G."/>
            <person name="Balavoine G."/>
            <person name="McGregor A.P."/>
        </authorList>
    </citation>
    <scope>NUCLEOTIDE SEQUENCE</scope>
</reference>
<dbReference type="PANTHER" id="PTHR12027">
    <property type="entry name" value="WNT RELATED"/>
    <property type="match status" value="1"/>
</dbReference>
<evidence type="ECO:0000256" key="8">
    <source>
        <dbReference type="ARBA" id="ARBA00023157"/>
    </source>
</evidence>
<keyword evidence="10" id="KW-0449">Lipoprotein</keyword>
<dbReference type="SMART" id="SM00097">
    <property type="entry name" value="WNT1"/>
    <property type="match status" value="1"/>
</dbReference>
<dbReference type="EMBL" id="AJ491798">
    <property type="protein sequence ID" value="CAD37166.2"/>
    <property type="molecule type" value="mRNA"/>
</dbReference>
<dbReference type="GO" id="GO:0005125">
    <property type="term" value="F:cytokine activity"/>
    <property type="evidence" value="ECO:0007669"/>
    <property type="project" value="TreeGrafter"/>
</dbReference>
<dbReference type="InterPro" id="IPR009142">
    <property type="entry name" value="Wnt4"/>
</dbReference>
<evidence type="ECO:0000256" key="7">
    <source>
        <dbReference type="ARBA" id="ARBA00022729"/>
    </source>
</evidence>